<dbReference type="EMBL" id="CAJVPS010039137">
    <property type="protein sequence ID" value="CAG8748305.1"/>
    <property type="molecule type" value="Genomic_DNA"/>
</dbReference>
<dbReference type="AlphaFoldDB" id="A0A9N9NN30"/>
<proteinExistence type="predicted"/>
<protein>
    <submittedName>
        <fullName evidence="1">1306_t:CDS:1</fullName>
    </submittedName>
</protein>
<sequence>FLEGKIAEIQDLAQREIICLDKAWDEGIITFAERANIFHHRDLLPKDLKSCEELLKAIQTLLGQTKDTYEGISSETKTKIDKALANSNNFRGIIPETFRTNADWINRYLKYHNLDNLAHDDLTEAREFYKALKKVETKLPATKKEVGKIFENIHGSEKLKPKLKRRLKPDEKTATSPMSARFLVELENMAQEPDLDYSQAQTISGELTENYADLIAGKPHEKNTGYAEAAANGEGGTEGELDQKLRELNLKIIPFN</sequence>
<evidence type="ECO:0000313" key="2">
    <source>
        <dbReference type="Proteomes" id="UP000789508"/>
    </source>
</evidence>
<reference evidence="1" key="1">
    <citation type="submission" date="2021-06" db="EMBL/GenBank/DDBJ databases">
        <authorList>
            <person name="Kallberg Y."/>
            <person name="Tangrot J."/>
            <person name="Rosling A."/>
        </authorList>
    </citation>
    <scope>NUCLEOTIDE SEQUENCE</scope>
    <source>
        <strain evidence="1">FL130A</strain>
    </source>
</reference>
<gene>
    <name evidence="1" type="ORF">ALEPTO_LOCUS13203</name>
</gene>
<organism evidence="1 2">
    <name type="scientific">Ambispora leptoticha</name>
    <dbReference type="NCBI Taxonomy" id="144679"/>
    <lineage>
        <taxon>Eukaryota</taxon>
        <taxon>Fungi</taxon>
        <taxon>Fungi incertae sedis</taxon>
        <taxon>Mucoromycota</taxon>
        <taxon>Glomeromycotina</taxon>
        <taxon>Glomeromycetes</taxon>
        <taxon>Archaeosporales</taxon>
        <taxon>Ambisporaceae</taxon>
        <taxon>Ambispora</taxon>
    </lineage>
</organism>
<keyword evidence="2" id="KW-1185">Reference proteome</keyword>
<feature type="non-terminal residue" evidence="1">
    <location>
        <position position="256"/>
    </location>
</feature>
<comment type="caution">
    <text evidence="1">The sequence shown here is derived from an EMBL/GenBank/DDBJ whole genome shotgun (WGS) entry which is preliminary data.</text>
</comment>
<dbReference type="Proteomes" id="UP000789508">
    <property type="component" value="Unassembled WGS sequence"/>
</dbReference>
<feature type="non-terminal residue" evidence="1">
    <location>
        <position position="1"/>
    </location>
</feature>
<accession>A0A9N9NN30</accession>
<name>A0A9N9NN30_9GLOM</name>
<evidence type="ECO:0000313" key="1">
    <source>
        <dbReference type="EMBL" id="CAG8748305.1"/>
    </source>
</evidence>